<dbReference type="SUPFAM" id="SSF52499">
    <property type="entry name" value="Isochorismatase-like hydrolases"/>
    <property type="match status" value="1"/>
</dbReference>
<dbReference type="RefSeq" id="WP_115518177.1">
    <property type="nucleotide sequence ID" value="NZ_QRGO01000002.1"/>
</dbReference>
<dbReference type="AlphaFoldDB" id="A0A371B388"/>
<keyword evidence="1" id="KW-0378">Hydrolase</keyword>
<dbReference type="Proteomes" id="UP000263993">
    <property type="component" value="Unassembled WGS sequence"/>
</dbReference>
<dbReference type="PANTHER" id="PTHR43540">
    <property type="entry name" value="PEROXYUREIDOACRYLATE/UREIDOACRYLATE AMIDOHYDROLASE-RELATED"/>
    <property type="match status" value="1"/>
</dbReference>
<dbReference type="PANTHER" id="PTHR43540:SF1">
    <property type="entry name" value="ISOCHORISMATASE HYDROLASE"/>
    <property type="match status" value="1"/>
</dbReference>
<feature type="domain" description="Isochorismatase-like" evidence="2">
    <location>
        <begin position="70"/>
        <end position="216"/>
    </location>
</feature>
<evidence type="ECO:0000313" key="3">
    <source>
        <dbReference type="EMBL" id="RDV02056.1"/>
    </source>
</evidence>
<dbReference type="Pfam" id="PF00857">
    <property type="entry name" value="Isochorismatase"/>
    <property type="match status" value="1"/>
</dbReference>
<dbReference type="OrthoDB" id="9807387at2"/>
<name>A0A371B388_9BRAD</name>
<dbReference type="InterPro" id="IPR036380">
    <property type="entry name" value="Isochorismatase-like_sf"/>
</dbReference>
<sequence length="225" mass="24664">MDDFEDHCWQDVYSADVLELYRPYRRPLYVGPRPAVLLIDLYQLAYAGGPKPISDVSKMFPSSCGIAAWNALPPTQKLLAAARRAQLPIFYTTGCVPKSKGAMAATQRGGRRPDESDFVIQPDVAPEEGDVIITKERASAFFGTLLATNLTRLGIQSLIVAGETTSGCVRASVVDAYSSGFHVTVVEECCFDRSELSHKVNLFDMHHKYADVLKIEAVLAHLAKA</sequence>
<evidence type="ECO:0000313" key="4">
    <source>
        <dbReference type="Proteomes" id="UP000263993"/>
    </source>
</evidence>
<gene>
    <name evidence="3" type="ORF">DXH78_15750</name>
</gene>
<dbReference type="GO" id="GO:0016787">
    <property type="term" value="F:hydrolase activity"/>
    <property type="evidence" value="ECO:0007669"/>
    <property type="project" value="UniProtKB-KW"/>
</dbReference>
<evidence type="ECO:0000256" key="1">
    <source>
        <dbReference type="ARBA" id="ARBA00022801"/>
    </source>
</evidence>
<accession>A0A371B388</accession>
<organism evidence="3 4">
    <name type="scientific">Undibacter mobilis</name>
    <dbReference type="NCBI Taxonomy" id="2292256"/>
    <lineage>
        <taxon>Bacteria</taxon>
        <taxon>Pseudomonadati</taxon>
        <taxon>Pseudomonadota</taxon>
        <taxon>Alphaproteobacteria</taxon>
        <taxon>Hyphomicrobiales</taxon>
        <taxon>Nitrobacteraceae</taxon>
        <taxon>Undibacter</taxon>
    </lineage>
</organism>
<evidence type="ECO:0000259" key="2">
    <source>
        <dbReference type="Pfam" id="PF00857"/>
    </source>
</evidence>
<reference evidence="4" key="1">
    <citation type="submission" date="2018-08" db="EMBL/GenBank/DDBJ databases">
        <authorList>
            <person name="Kim S.-J."/>
            <person name="Jung G.-Y."/>
        </authorList>
    </citation>
    <scope>NUCLEOTIDE SEQUENCE [LARGE SCALE GENOMIC DNA]</scope>
    <source>
        <strain evidence="4">GY_H</strain>
    </source>
</reference>
<comment type="caution">
    <text evidence="3">The sequence shown here is derived from an EMBL/GenBank/DDBJ whole genome shotgun (WGS) entry which is preliminary data.</text>
</comment>
<dbReference type="Gene3D" id="3.40.50.850">
    <property type="entry name" value="Isochorismatase-like"/>
    <property type="match status" value="1"/>
</dbReference>
<keyword evidence="4" id="KW-1185">Reference proteome</keyword>
<dbReference type="InterPro" id="IPR050272">
    <property type="entry name" value="Isochorismatase-like_hydrls"/>
</dbReference>
<dbReference type="InterPro" id="IPR000868">
    <property type="entry name" value="Isochorismatase-like_dom"/>
</dbReference>
<proteinExistence type="predicted"/>
<dbReference type="EMBL" id="QRGO01000002">
    <property type="protein sequence ID" value="RDV02056.1"/>
    <property type="molecule type" value="Genomic_DNA"/>
</dbReference>
<protein>
    <submittedName>
        <fullName evidence="3">Isochorismatase family protein</fullName>
    </submittedName>
</protein>